<feature type="region of interest" description="Disordered" evidence="1">
    <location>
        <begin position="1"/>
        <end position="22"/>
    </location>
</feature>
<dbReference type="Pfam" id="PF00188">
    <property type="entry name" value="CAP"/>
    <property type="match status" value="1"/>
</dbReference>
<dbReference type="PANTHER" id="PTHR31157">
    <property type="entry name" value="SCP DOMAIN-CONTAINING PROTEIN"/>
    <property type="match status" value="1"/>
</dbReference>
<organism evidence="3 4">
    <name type="scientific">Kitasatospora aburaviensis</name>
    <dbReference type="NCBI Taxonomy" id="67265"/>
    <lineage>
        <taxon>Bacteria</taxon>
        <taxon>Bacillati</taxon>
        <taxon>Actinomycetota</taxon>
        <taxon>Actinomycetes</taxon>
        <taxon>Kitasatosporales</taxon>
        <taxon>Streptomycetaceae</taxon>
        <taxon>Kitasatospora</taxon>
    </lineage>
</organism>
<dbReference type="Proteomes" id="UP001596067">
    <property type="component" value="Unassembled WGS sequence"/>
</dbReference>
<evidence type="ECO:0000259" key="2">
    <source>
        <dbReference type="Pfam" id="PF00188"/>
    </source>
</evidence>
<evidence type="ECO:0000313" key="3">
    <source>
        <dbReference type="EMBL" id="MFC5884991.1"/>
    </source>
</evidence>
<feature type="compositionally biased region" description="Low complexity" evidence="1">
    <location>
        <begin position="86"/>
        <end position="125"/>
    </location>
</feature>
<dbReference type="CDD" id="cd05379">
    <property type="entry name" value="CAP_bacterial"/>
    <property type="match status" value="1"/>
</dbReference>
<dbReference type="EMBL" id="JBHSOD010000007">
    <property type="protein sequence ID" value="MFC5884991.1"/>
    <property type="molecule type" value="Genomic_DNA"/>
</dbReference>
<dbReference type="SUPFAM" id="SSF55797">
    <property type="entry name" value="PR-1-like"/>
    <property type="match status" value="1"/>
</dbReference>
<dbReference type="RefSeq" id="WP_313762854.1">
    <property type="nucleotide sequence ID" value="NZ_BAAAVH010000039.1"/>
</dbReference>
<dbReference type="InterPro" id="IPR035940">
    <property type="entry name" value="CAP_sf"/>
</dbReference>
<protein>
    <submittedName>
        <fullName evidence="3">CAP domain-containing protein</fullName>
    </submittedName>
</protein>
<feature type="region of interest" description="Disordered" evidence="1">
    <location>
        <begin position="86"/>
        <end position="159"/>
    </location>
</feature>
<dbReference type="InterPro" id="IPR014044">
    <property type="entry name" value="CAP_dom"/>
</dbReference>
<sequence length="322" mass="30946">MSIDPRAPRPRRRAPSHRAARRATRLPRVAVVGAVLFAVGGTVATVAALPAPAGGAAPGAAATAADTVAADATAAGTAAAHSATAGNTAADTAPSAVPTTAVGATSAAPTGPAAPTTEPTVATPRPASPSAAKPTGTRTDGPGTAAAAPTTATPTTAASAATTGAAAAGGATGGAAASAPGGGDEVQQVLALINDARAAQGLPPYTLTAGLTAAAAGHNDVMSGGCGLAHQCPGEPAVGKRESAQGVHWGTAGENIGRGGPVSTATADIAAQAVRLTQSMLDEKPPEDGHRRNLLSRSFTHIGISVYRDPAGTVWLTQDFSD</sequence>
<reference evidence="4" key="1">
    <citation type="journal article" date="2019" name="Int. J. Syst. Evol. Microbiol.">
        <title>The Global Catalogue of Microorganisms (GCM) 10K type strain sequencing project: providing services to taxonomists for standard genome sequencing and annotation.</title>
        <authorList>
            <consortium name="The Broad Institute Genomics Platform"/>
            <consortium name="The Broad Institute Genome Sequencing Center for Infectious Disease"/>
            <person name="Wu L."/>
            <person name="Ma J."/>
        </authorList>
    </citation>
    <scope>NUCLEOTIDE SEQUENCE [LARGE SCALE GENOMIC DNA]</scope>
    <source>
        <strain evidence="4">CGMCC 4.1469</strain>
    </source>
</reference>
<feature type="compositionally biased region" description="Basic residues" evidence="1">
    <location>
        <begin position="8"/>
        <end position="22"/>
    </location>
</feature>
<dbReference type="PANTHER" id="PTHR31157:SF1">
    <property type="entry name" value="SCP DOMAIN-CONTAINING PROTEIN"/>
    <property type="match status" value="1"/>
</dbReference>
<gene>
    <name evidence="3" type="ORF">ACFP0N_08385</name>
</gene>
<evidence type="ECO:0000313" key="4">
    <source>
        <dbReference type="Proteomes" id="UP001596067"/>
    </source>
</evidence>
<feature type="compositionally biased region" description="Low complexity" evidence="1">
    <location>
        <begin position="134"/>
        <end position="159"/>
    </location>
</feature>
<name>A0ABW1EVA5_9ACTN</name>
<accession>A0ABW1EVA5</accession>
<comment type="caution">
    <text evidence="3">The sequence shown here is derived from an EMBL/GenBank/DDBJ whole genome shotgun (WGS) entry which is preliminary data.</text>
</comment>
<evidence type="ECO:0000256" key="1">
    <source>
        <dbReference type="SAM" id="MobiDB-lite"/>
    </source>
</evidence>
<proteinExistence type="predicted"/>
<dbReference type="Gene3D" id="3.40.33.10">
    <property type="entry name" value="CAP"/>
    <property type="match status" value="1"/>
</dbReference>
<keyword evidence="4" id="KW-1185">Reference proteome</keyword>
<feature type="domain" description="SCP" evidence="2">
    <location>
        <begin position="190"/>
        <end position="320"/>
    </location>
</feature>